<evidence type="ECO:0008006" key="6">
    <source>
        <dbReference type="Google" id="ProtNLM"/>
    </source>
</evidence>
<keyword evidence="1" id="KW-0732">Signal</keyword>
<dbReference type="InterPro" id="IPR011936">
    <property type="entry name" value="Myxo_disulph_rpt"/>
</dbReference>
<dbReference type="InterPro" id="IPR011042">
    <property type="entry name" value="6-blade_b-propeller_TolB-like"/>
</dbReference>
<gene>
    <name evidence="4" type="ORF">K7C98_21885</name>
</gene>
<proteinExistence type="predicted"/>
<dbReference type="RefSeq" id="WP_224193666.1">
    <property type="nucleotide sequence ID" value="NZ_JAIRAU010000028.1"/>
</dbReference>
<keyword evidence="2" id="KW-0677">Repeat</keyword>
<evidence type="ECO:0000313" key="5">
    <source>
        <dbReference type="Proteomes" id="UP001139031"/>
    </source>
</evidence>
<reference evidence="4" key="1">
    <citation type="submission" date="2021-08" db="EMBL/GenBank/DDBJ databases">
        <authorList>
            <person name="Stevens D.C."/>
        </authorList>
    </citation>
    <scope>NUCLEOTIDE SEQUENCE</scope>
    <source>
        <strain evidence="4">DSM 53165</strain>
    </source>
</reference>
<evidence type="ECO:0000256" key="1">
    <source>
        <dbReference type="ARBA" id="ARBA00022729"/>
    </source>
</evidence>
<dbReference type="NCBIfam" id="TIGR02232">
    <property type="entry name" value="myxo_disulf_rpt"/>
    <property type="match status" value="1"/>
</dbReference>
<evidence type="ECO:0000256" key="3">
    <source>
        <dbReference type="ARBA" id="ARBA00023157"/>
    </source>
</evidence>
<comment type="caution">
    <text evidence="4">The sequence shown here is derived from an EMBL/GenBank/DDBJ whole genome shotgun (WGS) entry which is preliminary data.</text>
</comment>
<keyword evidence="3" id="KW-1015">Disulfide bond</keyword>
<dbReference type="SUPFAM" id="SSF63829">
    <property type="entry name" value="Calcium-dependent phosphotriesterase"/>
    <property type="match status" value="1"/>
</dbReference>
<keyword evidence="5" id="KW-1185">Reference proteome</keyword>
<name>A0ABS7TUT5_9BACT</name>
<sequence length="327" mass="33553">MVDPAEECDLGPDNTDDGACTSACLLAACGDGLVQAGVEQCDDAGANDGCSDTCTTEGCTWDVARGTFPIDVWTGQAVLGEIAFDGDCDLIVGGGEETANIYRVSKDSGSVSLVVQGLPHTLVSGITHRASDDRVYFAAGIPDHLYALDAQDQVESIMALEDPVLSLTVAPPGFGEFGDQLIAVAYGPSRLLAIDVDNHVITPFAQSASLLSVATFSGDGTLYVADWGSDRILTVTAEGVFTPFYTGVDAPDGLAIAPDGTRMFVAHLSGTGRIDQISIPGATLTPGVAFELGTGAAPTGIVVDGADHVLYEAPLADHAVIDVFAAP</sequence>
<protein>
    <recommendedName>
        <fullName evidence="6">Lipoprotein</fullName>
    </recommendedName>
</protein>
<evidence type="ECO:0000256" key="2">
    <source>
        <dbReference type="ARBA" id="ARBA00022737"/>
    </source>
</evidence>
<dbReference type="SUPFAM" id="SSF63825">
    <property type="entry name" value="YWTD domain"/>
    <property type="match status" value="1"/>
</dbReference>
<dbReference type="Gene3D" id="2.120.10.30">
    <property type="entry name" value="TolB, C-terminal domain"/>
    <property type="match status" value="1"/>
</dbReference>
<dbReference type="Proteomes" id="UP001139031">
    <property type="component" value="Unassembled WGS sequence"/>
</dbReference>
<dbReference type="EMBL" id="JAIRAU010000028">
    <property type="protein sequence ID" value="MBZ5711902.1"/>
    <property type="molecule type" value="Genomic_DNA"/>
</dbReference>
<accession>A0ABS7TUT5</accession>
<evidence type="ECO:0000313" key="4">
    <source>
        <dbReference type="EMBL" id="MBZ5711902.1"/>
    </source>
</evidence>
<organism evidence="4 5">
    <name type="scientific">Nannocystis pusilla</name>
    <dbReference type="NCBI Taxonomy" id="889268"/>
    <lineage>
        <taxon>Bacteria</taxon>
        <taxon>Pseudomonadati</taxon>
        <taxon>Myxococcota</taxon>
        <taxon>Polyangia</taxon>
        <taxon>Nannocystales</taxon>
        <taxon>Nannocystaceae</taxon>
        <taxon>Nannocystis</taxon>
    </lineage>
</organism>